<accession>A0A8J2XJS1</accession>
<reference evidence="13" key="1">
    <citation type="journal article" date="2014" name="Int. J. Syst. Evol. Microbiol.">
        <title>Complete genome sequence of Corynebacterium casei LMG S-19264T (=DSM 44701T), isolated from a smear-ripened cheese.</title>
        <authorList>
            <consortium name="US DOE Joint Genome Institute (JGI-PGF)"/>
            <person name="Walter F."/>
            <person name="Albersmeier A."/>
            <person name="Kalinowski J."/>
            <person name="Ruckert C."/>
        </authorList>
    </citation>
    <scope>NUCLEOTIDE SEQUENCE</scope>
    <source>
        <strain evidence="13">CGMCC 1.12785</strain>
    </source>
</reference>
<evidence type="ECO:0000256" key="1">
    <source>
        <dbReference type="ARBA" id="ARBA00004141"/>
    </source>
</evidence>
<gene>
    <name evidence="11 13" type="primary">atpB</name>
    <name evidence="13" type="ORF">GCM10011333_08210</name>
</gene>
<feature type="transmembrane region" description="Helical" evidence="11">
    <location>
        <begin position="200"/>
        <end position="222"/>
    </location>
</feature>
<evidence type="ECO:0000256" key="3">
    <source>
        <dbReference type="ARBA" id="ARBA00022448"/>
    </source>
</evidence>
<dbReference type="HAMAP" id="MF_01393">
    <property type="entry name" value="ATP_synth_a_bact"/>
    <property type="match status" value="1"/>
</dbReference>
<evidence type="ECO:0000256" key="2">
    <source>
        <dbReference type="ARBA" id="ARBA00006810"/>
    </source>
</evidence>
<dbReference type="EMBL" id="BMFY01000003">
    <property type="protein sequence ID" value="GGA07787.1"/>
    <property type="molecule type" value="Genomic_DNA"/>
</dbReference>
<keyword evidence="8 11" id="KW-0406">Ion transport</keyword>
<keyword evidence="3 11" id="KW-0813">Transport</keyword>
<dbReference type="RefSeq" id="WP_373283542.1">
    <property type="nucleotide sequence ID" value="NZ_BMFY01000003.1"/>
</dbReference>
<comment type="caution">
    <text evidence="13">The sequence shown here is derived from an EMBL/GenBank/DDBJ whole genome shotgun (WGS) entry which is preliminary data.</text>
</comment>
<proteinExistence type="inferred from homology"/>
<keyword evidence="10 11" id="KW-0066">ATP synthesis</keyword>
<dbReference type="Gene3D" id="1.20.120.220">
    <property type="entry name" value="ATP synthase, F0 complex, subunit A"/>
    <property type="match status" value="1"/>
</dbReference>
<dbReference type="CDD" id="cd00310">
    <property type="entry name" value="ATP-synt_Fo_a_6"/>
    <property type="match status" value="1"/>
</dbReference>
<evidence type="ECO:0000256" key="6">
    <source>
        <dbReference type="ARBA" id="ARBA00022781"/>
    </source>
</evidence>
<comment type="function">
    <text evidence="11 12">Key component of the proton channel; it plays a direct role in the translocation of protons across the membrane.</text>
</comment>
<comment type="similarity">
    <text evidence="2 11 12">Belongs to the ATPase A chain family.</text>
</comment>
<organism evidence="13 14">
    <name type="scientific">Sediminivirga luteola</name>
    <dbReference type="NCBI Taxonomy" id="1774748"/>
    <lineage>
        <taxon>Bacteria</taxon>
        <taxon>Bacillati</taxon>
        <taxon>Actinomycetota</taxon>
        <taxon>Actinomycetes</taxon>
        <taxon>Micrococcales</taxon>
        <taxon>Brevibacteriaceae</taxon>
        <taxon>Sediminivirga</taxon>
    </lineage>
</organism>
<sequence length="274" mass="30159">MHIVDVVTAAGTIALAAEGSAFHPPSMKDFFPPAIWFEGTPFEVNRIVLIRFLAIGLLLGFFALVIRKLAVVPSRGQSVAEMLLDFVRVNIVEESMGKEKAKRFLPLITTIFFLVLSLNLMGFIPGINMAGTATIAVPLLLALIVYVTYHAAGVQAQGLGHYVKNQIVLPGVPWPLHIILIPIEFLTKFVIQPATLTLRLTINMMVGHLLLVLCFAATWFFFFDASVGFKAFGFLTLFGGIFMTLLKTLVAFLQAYIFALLASIYINQAMAEEH</sequence>
<keyword evidence="11" id="KW-1003">Cell membrane</keyword>
<reference evidence="13" key="2">
    <citation type="submission" date="2020-09" db="EMBL/GenBank/DDBJ databases">
        <authorList>
            <person name="Sun Q."/>
            <person name="Zhou Y."/>
        </authorList>
    </citation>
    <scope>NUCLEOTIDE SEQUENCE</scope>
    <source>
        <strain evidence="13">CGMCC 1.12785</strain>
    </source>
</reference>
<dbReference type="InterPro" id="IPR045083">
    <property type="entry name" value="ATP_synth_F0_asu_bact/mt"/>
</dbReference>
<keyword evidence="6 11" id="KW-0375">Hydrogen ion transport</keyword>
<dbReference type="SUPFAM" id="SSF81336">
    <property type="entry name" value="F1F0 ATP synthase subunit A"/>
    <property type="match status" value="1"/>
</dbReference>
<dbReference type="InterPro" id="IPR000568">
    <property type="entry name" value="ATP_synth_F0_asu"/>
</dbReference>
<evidence type="ECO:0000256" key="7">
    <source>
        <dbReference type="ARBA" id="ARBA00022989"/>
    </source>
</evidence>
<keyword evidence="7 11" id="KW-1133">Transmembrane helix</keyword>
<dbReference type="AlphaFoldDB" id="A0A8J2XJS1"/>
<evidence type="ECO:0000313" key="14">
    <source>
        <dbReference type="Proteomes" id="UP000616114"/>
    </source>
</evidence>
<keyword evidence="4 11" id="KW-0138">CF(0)</keyword>
<evidence type="ECO:0000256" key="4">
    <source>
        <dbReference type="ARBA" id="ARBA00022547"/>
    </source>
</evidence>
<keyword evidence="14" id="KW-1185">Reference proteome</keyword>
<evidence type="ECO:0000256" key="8">
    <source>
        <dbReference type="ARBA" id="ARBA00023065"/>
    </source>
</evidence>
<evidence type="ECO:0000256" key="11">
    <source>
        <dbReference type="HAMAP-Rule" id="MF_01393"/>
    </source>
</evidence>
<evidence type="ECO:0000256" key="9">
    <source>
        <dbReference type="ARBA" id="ARBA00023136"/>
    </source>
</evidence>
<dbReference type="PANTHER" id="PTHR11410:SF0">
    <property type="entry name" value="ATP SYNTHASE SUBUNIT A"/>
    <property type="match status" value="1"/>
</dbReference>
<evidence type="ECO:0000256" key="10">
    <source>
        <dbReference type="ARBA" id="ARBA00023310"/>
    </source>
</evidence>
<dbReference type="NCBIfam" id="TIGR01131">
    <property type="entry name" value="ATP_synt_6_or_A"/>
    <property type="match status" value="1"/>
</dbReference>
<feature type="transmembrane region" description="Helical" evidence="11">
    <location>
        <begin position="130"/>
        <end position="149"/>
    </location>
</feature>
<protein>
    <recommendedName>
        <fullName evidence="11 12">ATP synthase subunit a</fullName>
    </recommendedName>
    <alternativeName>
        <fullName evidence="11">ATP synthase F0 sector subunit a</fullName>
    </alternativeName>
    <alternativeName>
        <fullName evidence="11">F-ATPase subunit 6</fullName>
    </alternativeName>
</protein>
<evidence type="ECO:0000313" key="13">
    <source>
        <dbReference type="EMBL" id="GGA07787.1"/>
    </source>
</evidence>
<feature type="transmembrane region" description="Helical" evidence="11">
    <location>
        <begin position="45"/>
        <end position="66"/>
    </location>
</feature>
<keyword evidence="5 11" id="KW-0812">Transmembrane</keyword>
<dbReference type="Pfam" id="PF00119">
    <property type="entry name" value="ATP-synt_A"/>
    <property type="match status" value="1"/>
</dbReference>
<comment type="subcellular location">
    <subcellularLocation>
        <location evidence="11 12">Cell membrane</location>
        <topology evidence="11 12">Multi-pass membrane protein</topology>
    </subcellularLocation>
    <subcellularLocation>
        <location evidence="1">Membrane</location>
        <topology evidence="1">Multi-pass membrane protein</topology>
    </subcellularLocation>
</comment>
<dbReference type="InterPro" id="IPR035908">
    <property type="entry name" value="F0_ATP_A_sf"/>
</dbReference>
<dbReference type="Proteomes" id="UP000616114">
    <property type="component" value="Unassembled WGS sequence"/>
</dbReference>
<dbReference type="GO" id="GO:0005886">
    <property type="term" value="C:plasma membrane"/>
    <property type="evidence" value="ECO:0007669"/>
    <property type="project" value="UniProtKB-SubCell"/>
</dbReference>
<feature type="transmembrane region" description="Helical" evidence="11">
    <location>
        <begin position="104"/>
        <end position="124"/>
    </location>
</feature>
<evidence type="ECO:0000256" key="5">
    <source>
        <dbReference type="ARBA" id="ARBA00022692"/>
    </source>
</evidence>
<dbReference type="GO" id="GO:0046933">
    <property type="term" value="F:proton-transporting ATP synthase activity, rotational mechanism"/>
    <property type="evidence" value="ECO:0007669"/>
    <property type="project" value="UniProtKB-UniRule"/>
</dbReference>
<name>A0A8J2XJS1_9MICO</name>
<keyword evidence="9 11" id="KW-0472">Membrane</keyword>
<evidence type="ECO:0000256" key="12">
    <source>
        <dbReference type="RuleBase" id="RU000483"/>
    </source>
</evidence>
<dbReference type="PANTHER" id="PTHR11410">
    <property type="entry name" value="ATP SYNTHASE SUBUNIT A"/>
    <property type="match status" value="1"/>
</dbReference>
<dbReference type="GO" id="GO:0045259">
    <property type="term" value="C:proton-transporting ATP synthase complex"/>
    <property type="evidence" value="ECO:0007669"/>
    <property type="project" value="UniProtKB-KW"/>
</dbReference>
<feature type="transmembrane region" description="Helical" evidence="11">
    <location>
        <begin position="234"/>
        <end position="266"/>
    </location>
</feature>
<dbReference type="PRINTS" id="PR00123">
    <property type="entry name" value="ATPASEA"/>
</dbReference>